<dbReference type="PANTHER" id="PTHR20922">
    <property type="entry name" value="DNL-TYPE ZINC FINGER PROTEIN"/>
    <property type="match status" value="1"/>
</dbReference>
<keyword evidence="2 4" id="KW-0863">Zinc-finger</keyword>
<dbReference type="Pfam" id="PF05180">
    <property type="entry name" value="zf-DNL"/>
    <property type="match status" value="1"/>
</dbReference>
<accession>A0ABR3GB94</accession>
<protein>
    <recommendedName>
        <fullName evidence="6">DNL-type domain-containing protein</fullName>
    </recommendedName>
</protein>
<proteinExistence type="predicted"/>
<keyword evidence="1" id="KW-0479">Metal-binding</keyword>
<evidence type="ECO:0000259" key="6">
    <source>
        <dbReference type="PROSITE" id="PS51501"/>
    </source>
</evidence>
<evidence type="ECO:0000256" key="2">
    <source>
        <dbReference type="ARBA" id="ARBA00022771"/>
    </source>
</evidence>
<organism evidence="7 8">
    <name type="scientific">Discina gigas</name>
    <dbReference type="NCBI Taxonomy" id="1032678"/>
    <lineage>
        <taxon>Eukaryota</taxon>
        <taxon>Fungi</taxon>
        <taxon>Dikarya</taxon>
        <taxon>Ascomycota</taxon>
        <taxon>Pezizomycotina</taxon>
        <taxon>Pezizomycetes</taxon>
        <taxon>Pezizales</taxon>
        <taxon>Discinaceae</taxon>
        <taxon>Discina</taxon>
    </lineage>
</organism>
<sequence>MNFARHLLFRRPPTPAALVRPIIIPAAVPLRLSSTPIPLIPRTFPRPQQTVKPPQKRHGSTTAIGAISDSPDREVKPSYDLTFTCRPCGNRSTHTISKQGYHYGSVLITCPGCHNRHVISDHLKVFSETSRSFEEILEQSGSGETIRRYTAAQRSYQEQLGAADTLRSRGIWSEGGNHVEVLPQDGGADVRPTEEHWQSGLDAGGRNVYPDPEAEEPEDESKSTGPVRWRK</sequence>
<reference evidence="7 8" key="1">
    <citation type="submission" date="2024-02" db="EMBL/GenBank/DDBJ databases">
        <title>Discinaceae phylogenomics.</title>
        <authorList>
            <person name="Dirks A.C."/>
            <person name="James T.Y."/>
        </authorList>
    </citation>
    <scope>NUCLEOTIDE SEQUENCE [LARGE SCALE GENOMIC DNA]</scope>
    <source>
        <strain evidence="7 8">ACD0624</strain>
    </source>
</reference>
<keyword evidence="8" id="KW-1185">Reference proteome</keyword>
<dbReference type="PANTHER" id="PTHR20922:SF13">
    <property type="entry name" value="DNL-TYPE ZINC FINGER PROTEIN"/>
    <property type="match status" value="1"/>
</dbReference>
<evidence type="ECO:0000256" key="1">
    <source>
        <dbReference type="ARBA" id="ARBA00022723"/>
    </source>
</evidence>
<evidence type="ECO:0000313" key="7">
    <source>
        <dbReference type="EMBL" id="KAL0633227.1"/>
    </source>
</evidence>
<gene>
    <name evidence="7" type="ORF">Q9L58_007911</name>
</gene>
<evidence type="ECO:0000256" key="4">
    <source>
        <dbReference type="PROSITE-ProRule" id="PRU00834"/>
    </source>
</evidence>
<comment type="caution">
    <text evidence="7">The sequence shown here is derived from an EMBL/GenBank/DDBJ whole genome shotgun (WGS) entry which is preliminary data.</text>
</comment>
<keyword evidence="3" id="KW-0862">Zinc</keyword>
<dbReference type="PROSITE" id="PS51501">
    <property type="entry name" value="ZF_DNL"/>
    <property type="match status" value="1"/>
</dbReference>
<evidence type="ECO:0000256" key="3">
    <source>
        <dbReference type="ARBA" id="ARBA00022833"/>
    </source>
</evidence>
<feature type="region of interest" description="Disordered" evidence="5">
    <location>
        <begin position="176"/>
        <end position="231"/>
    </location>
</feature>
<evidence type="ECO:0000313" key="8">
    <source>
        <dbReference type="Proteomes" id="UP001447188"/>
    </source>
</evidence>
<dbReference type="EMBL" id="JBBBZM010000133">
    <property type="protein sequence ID" value="KAL0633227.1"/>
    <property type="molecule type" value="Genomic_DNA"/>
</dbReference>
<dbReference type="Proteomes" id="UP001447188">
    <property type="component" value="Unassembled WGS sequence"/>
</dbReference>
<name>A0ABR3GB94_9PEZI</name>
<evidence type="ECO:0000256" key="5">
    <source>
        <dbReference type="SAM" id="MobiDB-lite"/>
    </source>
</evidence>
<dbReference type="InterPro" id="IPR024158">
    <property type="entry name" value="Mt_import_TIM15"/>
</dbReference>
<feature type="domain" description="DNL-type" evidence="6">
    <location>
        <begin position="74"/>
        <end position="171"/>
    </location>
</feature>
<feature type="region of interest" description="Disordered" evidence="5">
    <location>
        <begin position="41"/>
        <end position="62"/>
    </location>
</feature>
<dbReference type="InterPro" id="IPR007853">
    <property type="entry name" value="Znf_DNL-typ"/>
</dbReference>